<feature type="domain" description="WYL" evidence="1">
    <location>
        <begin position="149"/>
        <end position="210"/>
    </location>
</feature>
<gene>
    <name evidence="3" type="ORF">UFOPK2589_00875</name>
</gene>
<dbReference type="Pfam" id="PF19187">
    <property type="entry name" value="HTH_PafC"/>
    <property type="match status" value="1"/>
</dbReference>
<evidence type="ECO:0000313" key="3">
    <source>
        <dbReference type="EMBL" id="CAB4701819.1"/>
    </source>
</evidence>
<feature type="domain" description="PafC HTH" evidence="2">
    <location>
        <begin position="12"/>
        <end position="124"/>
    </location>
</feature>
<dbReference type="PROSITE" id="PS52050">
    <property type="entry name" value="WYL"/>
    <property type="match status" value="1"/>
</dbReference>
<dbReference type="EMBL" id="CAEZXT010000054">
    <property type="protein sequence ID" value="CAB4701819.1"/>
    <property type="molecule type" value="Genomic_DNA"/>
</dbReference>
<dbReference type="InterPro" id="IPR051534">
    <property type="entry name" value="CBASS_pafABC_assoc_protein"/>
</dbReference>
<dbReference type="InterPro" id="IPR043839">
    <property type="entry name" value="PafC_HTH"/>
</dbReference>
<name>A0A6J6PSQ7_9ZZZZ</name>
<dbReference type="InterPro" id="IPR028349">
    <property type="entry name" value="PafC-like"/>
</dbReference>
<reference evidence="3" key="1">
    <citation type="submission" date="2020-05" db="EMBL/GenBank/DDBJ databases">
        <authorList>
            <person name="Chiriac C."/>
            <person name="Salcher M."/>
            <person name="Ghai R."/>
            <person name="Kavagutti S V."/>
        </authorList>
    </citation>
    <scope>NUCLEOTIDE SEQUENCE</scope>
</reference>
<proteinExistence type="predicted"/>
<evidence type="ECO:0000259" key="1">
    <source>
        <dbReference type="Pfam" id="PF13280"/>
    </source>
</evidence>
<organism evidence="3">
    <name type="scientific">freshwater metagenome</name>
    <dbReference type="NCBI Taxonomy" id="449393"/>
    <lineage>
        <taxon>unclassified sequences</taxon>
        <taxon>metagenomes</taxon>
        <taxon>ecological metagenomes</taxon>
    </lineage>
</organism>
<sequence>MTKTNAGLLRAARLLDLVPYLMSHQGIEIDVLAQQFEISKTELLEDLNTLWMCGLPGYTPLELMDLTFDSGFVTIRNADELQNARALNNEEVVALLLGLDYLKGQLLTESAALIAAIESLVSRLSSTLRIALTNNLSAHIEVSAHIRGALLNAIAKREPLEIQYHSPTRDEIILRTIHPLHISINQNIEYVDGFCELVNDYRTFRLDRILTTNSASSPGRWLESNVAQPNVRLPFEIAILERERDVCERLNIDLETLKTSNVKAIAVFGFSEDWLIREILTLGGSCILTKPADIRHRVKMRAELALNGYRNLLLGA</sequence>
<dbReference type="PIRSF" id="PIRSF016838">
    <property type="entry name" value="PafC"/>
    <property type="match status" value="1"/>
</dbReference>
<dbReference type="InterPro" id="IPR026881">
    <property type="entry name" value="WYL_dom"/>
</dbReference>
<protein>
    <submittedName>
        <fullName evidence="3">Unannotated protein</fullName>
    </submittedName>
</protein>
<dbReference type="PANTHER" id="PTHR34580">
    <property type="match status" value="1"/>
</dbReference>
<dbReference type="Pfam" id="PF13280">
    <property type="entry name" value="WYL"/>
    <property type="match status" value="1"/>
</dbReference>
<dbReference type="PANTHER" id="PTHR34580:SF1">
    <property type="entry name" value="PROTEIN PAFC"/>
    <property type="match status" value="1"/>
</dbReference>
<evidence type="ECO:0000259" key="2">
    <source>
        <dbReference type="Pfam" id="PF19187"/>
    </source>
</evidence>
<dbReference type="AlphaFoldDB" id="A0A6J6PSQ7"/>
<accession>A0A6J6PSQ7</accession>